<dbReference type="AlphaFoldDB" id="A0A392S3N3"/>
<organism evidence="1 2">
    <name type="scientific">Trifolium medium</name>
    <dbReference type="NCBI Taxonomy" id="97028"/>
    <lineage>
        <taxon>Eukaryota</taxon>
        <taxon>Viridiplantae</taxon>
        <taxon>Streptophyta</taxon>
        <taxon>Embryophyta</taxon>
        <taxon>Tracheophyta</taxon>
        <taxon>Spermatophyta</taxon>
        <taxon>Magnoliopsida</taxon>
        <taxon>eudicotyledons</taxon>
        <taxon>Gunneridae</taxon>
        <taxon>Pentapetalae</taxon>
        <taxon>rosids</taxon>
        <taxon>fabids</taxon>
        <taxon>Fabales</taxon>
        <taxon>Fabaceae</taxon>
        <taxon>Papilionoideae</taxon>
        <taxon>50 kb inversion clade</taxon>
        <taxon>NPAAA clade</taxon>
        <taxon>Hologalegina</taxon>
        <taxon>IRL clade</taxon>
        <taxon>Trifolieae</taxon>
        <taxon>Trifolium</taxon>
    </lineage>
</organism>
<feature type="non-terminal residue" evidence="1">
    <location>
        <position position="86"/>
    </location>
</feature>
<dbReference type="EMBL" id="LXQA010305166">
    <property type="protein sequence ID" value="MCI42486.1"/>
    <property type="molecule type" value="Genomic_DNA"/>
</dbReference>
<evidence type="ECO:0000313" key="2">
    <source>
        <dbReference type="Proteomes" id="UP000265520"/>
    </source>
</evidence>
<evidence type="ECO:0000313" key="1">
    <source>
        <dbReference type="EMBL" id="MCI42486.1"/>
    </source>
</evidence>
<name>A0A392S3N3_9FABA</name>
<keyword evidence="2" id="KW-1185">Reference proteome</keyword>
<protein>
    <submittedName>
        <fullName evidence="1">Pentatricopeptide repeat-containing protein</fullName>
    </submittedName>
</protein>
<sequence>MEALKIADENNTLLRKVNPHFYLDCSFGKKANDSNTVIADSFASIDKELLYVLLKNSNVVAIDHLLQGMMDKKIFVDNKVISTIIE</sequence>
<accession>A0A392S3N3</accession>
<reference evidence="1 2" key="1">
    <citation type="journal article" date="2018" name="Front. Plant Sci.">
        <title>Red Clover (Trifolium pratense) and Zigzag Clover (T. medium) - A Picture of Genomic Similarities and Differences.</title>
        <authorList>
            <person name="Dluhosova J."/>
            <person name="Istvanek J."/>
            <person name="Nedelnik J."/>
            <person name="Repkova J."/>
        </authorList>
    </citation>
    <scope>NUCLEOTIDE SEQUENCE [LARGE SCALE GENOMIC DNA]</scope>
    <source>
        <strain evidence="2">cv. 10/8</strain>
        <tissue evidence="1">Leaf</tissue>
    </source>
</reference>
<proteinExistence type="predicted"/>
<dbReference type="Proteomes" id="UP000265520">
    <property type="component" value="Unassembled WGS sequence"/>
</dbReference>
<comment type="caution">
    <text evidence="1">The sequence shown here is derived from an EMBL/GenBank/DDBJ whole genome shotgun (WGS) entry which is preliminary data.</text>
</comment>